<keyword evidence="2" id="KW-1185">Reference proteome</keyword>
<reference evidence="1 2" key="1">
    <citation type="journal article" date="2025" name="Microbiol. Resour. Announc.">
        <title>Draft genome sequences for Neonectria magnoliae and Neonectria punicea, canker pathogens of Liriodendron tulipifera and Acer saccharum in West Virginia.</title>
        <authorList>
            <person name="Petronek H.M."/>
            <person name="Kasson M.T."/>
            <person name="Metheny A.M."/>
            <person name="Stauder C.M."/>
            <person name="Lovett B."/>
            <person name="Lynch S.C."/>
            <person name="Garnas J.R."/>
            <person name="Kasson L.R."/>
            <person name="Stajich J.E."/>
        </authorList>
    </citation>
    <scope>NUCLEOTIDE SEQUENCE [LARGE SCALE GENOMIC DNA]</scope>
    <source>
        <strain evidence="1 2">NRRL 64653</strain>
    </source>
</reference>
<dbReference type="Proteomes" id="UP001498476">
    <property type="component" value="Unassembled WGS sequence"/>
</dbReference>
<evidence type="ECO:0000313" key="2">
    <source>
        <dbReference type="Proteomes" id="UP001498476"/>
    </source>
</evidence>
<proteinExistence type="predicted"/>
<evidence type="ECO:0008006" key="3">
    <source>
        <dbReference type="Google" id="ProtNLM"/>
    </source>
</evidence>
<name>A0ABR1GT78_9HYPO</name>
<comment type="caution">
    <text evidence="1">The sequence shown here is derived from an EMBL/GenBank/DDBJ whole genome shotgun (WGS) entry which is preliminary data.</text>
</comment>
<accession>A0ABR1GT78</accession>
<organism evidence="1 2">
    <name type="scientific">Neonectria punicea</name>
    <dbReference type="NCBI Taxonomy" id="979145"/>
    <lineage>
        <taxon>Eukaryota</taxon>
        <taxon>Fungi</taxon>
        <taxon>Dikarya</taxon>
        <taxon>Ascomycota</taxon>
        <taxon>Pezizomycotina</taxon>
        <taxon>Sordariomycetes</taxon>
        <taxon>Hypocreomycetidae</taxon>
        <taxon>Hypocreales</taxon>
        <taxon>Nectriaceae</taxon>
        <taxon>Neonectria</taxon>
    </lineage>
</organism>
<sequence>MANIPTTNGTPERLCPWLTREDLELIGDLGLPDMYHWGNLQIWTERFLQKYYARISDARAIRHRFIRTKCIACRHLCEAPDLNTIVDPPVALPCGHIMGWTCYADLCDNYVAGEGPLTCPWDGPAAHEPATWSGACDQRIVYDCDHPDIFARIPSPTEEFFLPQGFFTPVGGFMTSRCRRCTVKDLLVQWTAEARQKEENALVFAACDGIHGLEERTRPTADRLHDPEFVALAAERTLLLEELIGSTPTPLKEETELDDMDPTVIYFRQTVG</sequence>
<gene>
    <name evidence="1" type="ORF">QQX98_009241</name>
</gene>
<evidence type="ECO:0000313" key="1">
    <source>
        <dbReference type="EMBL" id="KAK7408593.1"/>
    </source>
</evidence>
<protein>
    <recommendedName>
        <fullName evidence="3">RING-type domain-containing protein</fullName>
    </recommendedName>
</protein>
<dbReference type="EMBL" id="JAZAVJ010000181">
    <property type="protein sequence ID" value="KAK7408593.1"/>
    <property type="molecule type" value="Genomic_DNA"/>
</dbReference>